<reference evidence="2" key="1">
    <citation type="submission" date="2014-09" db="EMBL/GenBank/DDBJ databases">
        <authorList>
            <person name="Magalhaes I.L.F."/>
            <person name="Oliveira U."/>
            <person name="Santos F.R."/>
            <person name="Vidigal T.H.D.A."/>
            <person name="Brescovit A.D."/>
            <person name="Santos A.J."/>
        </authorList>
    </citation>
    <scope>NUCLEOTIDE SEQUENCE</scope>
    <source>
        <tissue evidence="2">Shoot tissue taken approximately 20 cm above the soil surface</tissue>
    </source>
</reference>
<sequence>MSLLILLISFEQFAISWNTNQEIRSIPPKRVTSQ</sequence>
<organism evidence="2">
    <name type="scientific">Arundo donax</name>
    <name type="common">Giant reed</name>
    <name type="synonym">Donax arundinaceus</name>
    <dbReference type="NCBI Taxonomy" id="35708"/>
    <lineage>
        <taxon>Eukaryota</taxon>
        <taxon>Viridiplantae</taxon>
        <taxon>Streptophyta</taxon>
        <taxon>Embryophyta</taxon>
        <taxon>Tracheophyta</taxon>
        <taxon>Spermatophyta</taxon>
        <taxon>Magnoliopsida</taxon>
        <taxon>Liliopsida</taxon>
        <taxon>Poales</taxon>
        <taxon>Poaceae</taxon>
        <taxon>PACMAD clade</taxon>
        <taxon>Arundinoideae</taxon>
        <taxon>Arundineae</taxon>
        <taxon>Arundo</taxon>
    </lineage>
</organism>
<feature type="signal peptide" evidence="1">
    <location>
        <begin position="1"/>
        <end position="16"/>
    </location>
</feature>
<dbReference type="AlphaFoldDB" id="A0A0A9HCA5"/>
<name>A0A0A9HCA5_ARUDO</name>
<evidence type="ECO:0000256" key="1">
    <source>
        <dbReference type="SAM" id="SignalP"/>
    </source>
</evidence>
<dbReference type="EMBL" id="GBRH01165425">
    <property type="protein sequence ID" value="JAE32471.1"/>
    <property type="molecule type" value="Transcribed_RNA"/>
</dbReference>
<reference evidence="2" key="2">
    <citation type="journal article" date="2015" name="Data Brief">
        <title>Shoot transcriptome of the giant reed, Arundo donax.</title>
        <authorList>
            <person name="Barrero R.A."/>
            <person name="Guerrero F.D."/>
            <person name="Moolhuijzen P."/>
            <person name="Goolsby J.A."/>
            <person name="Tidwell J."/>
            <person name="Bellgard S.E."/>
            <person name="Bellgard M.I."/>
        </authorList>
    </citation>
    <scope>NUCLEOTIDE SEQUENCE</scope>
    <source>
        <tissue evidence="2">Shoot tissue taken approximately 20 cm above the soil surface</tissue>
    </source>
</reference>
<accession>A0A0A9HCA5</accession>
<keyword evidence="1" id="KW-0732">Signal</keyword>
<feature type="chain" id="PRO_5002048157" evidence="1">
    <location>
        <begin position="17"/>
        <end position="34"/>
    </location>
</feature>
<evidence type="ECO:0000313" key="2">
    <source>
        <dbReference type="EMBL" id="JAE32471.1"/>
    </source>
</evidence>
<proteinExistence type="predicted"/>
<protein>
    <submittedName>
        <fullName evidence="2">Uncharacterized protein</fullName>
    </submittedName>
</protein>